<dbReference type="OrthoDB" id="5830544at2759"/>
<organism evidence="3">
    <name type="scientific">Angiostrongylus costaricensis</name>
    <name type="common">Nematode worm</name>
    <dbReference type="NCBI Taxonomy" id="334426"/>
    <lineage>
        <taxon>Eukaryota</taxon>
        <taxon>Metazoa</taxon>
        <taxon>Ecdysozoa</taxon>
        <taxon>Nematoda</taxon>
        <taxon>Chromadorea</taxon>
        <taxon>Rhabditida</taxon>
        <taxon>Rhabditina</taxon>
        <taxon>Rhabditomorpha</taxon>
        <taxon>Strongyloidea</taxon>
        <taxon>Metastrongylidae</taxon>
        <taxon>Angiostrongylus</taxon>
    </lineage>
</organism>
<gene>
    <name evidence="1" type="ORF">ACOC_LOCUS1760</name>
</gene>
<dbReference type="AlphaFoldDB" id="A0A0R3PCZ9"/>
<protein>
    <submittedName>
        <fullName evidence="1 3">Uncharacterized protein</fullName>
    </submittedName>
</protein>
<accession>A0A0R3PCZ9</accession>
<reference evidence="1 2" key="2">
    <citation type="submission" date="2018-11" db="EMBL/GenBank/DDBJ databases">
        <authorList>
            <consortium name="Pathogen Informatics"/>
        </authorList>
    </citation>
    <scope>NUCLEOTIDE SEQUENCE [LARGE SCALE GENOMIC DNA]</scope>
    <source>
        <strain evidence="1 2">Costa Rica</strain>
    </source>
</reference>
<sequence>MNIDLFEQRTTRIGCLPLKRRGSIPALTNFVVHAPTSNYDEEEVEALYMDLEKFYREDHTFLKFIIGDFRANTGPRKTFEKRHVVTPGLEWKEQDERQSEFIMATKTIHGN</sequence>
<reference evidence="3" key="1">
    <citation type="submission" date="2017-02" db="UniProtKB">
        <authorList>
            <consortium name="WormBaseParasite"/>
        </authorList>
    </citation>
    <scope>IDENTIFICATION</scope>
</reference>
<proteinExistence type="predicted"/>
<dbReference type="WBParaSite" id="ACOC_0000175901-mRNA-1">
    <property type="protein sequence ID" value="ACOC_0000175901-mRNA-1"/>
    <property type="gene ID" value="ACOC_0000175901"/>
</dbReference>
<evidence type="ECO:0000313" key="3">
    <source>
        <dbReference type="WBParaSite" id="ACOC_0000175901-mRNA-1"/>
    </source>
</evidence>
<keyword evidence="2" id="KW-1185">Reference proteome</keyword>
<evidence type="ECO:0000313" key="1">
    <source>
        <dbReference type="EMBL" id="VDM53345.1"/>
    </source>
</evidence>
<evidence type="ECO:0000313" key="2">
    <source>
        <dbReference type="Proteomes" id="UP000267027"/>
    </source>
</evidence>
<name>A0A0R3PCZ9_ANGCS</name>
<dbReference type="EMBL" id="UYYA01000288">
    <property type="protein sequence ID" value="VDM53345.1"/>
    <property type="molecule type" value="Genomic_DNA"/>
</dbReference>
<dbReference type="Proteomes" id="UP000267027">
    <property type="component" value="Unassembled WGS sequence"/>
</dbReference>